<feature type="signal peptide" evidence="1">
    <location>
        <begin position="1"/>
        <end position="30"/>
    </location>
</feature>
<feature type="domain" description="Lysozyme inhibitor LprI-like N-terminal" evidence="2">
    <location>
        <begin position="33"/>
        <end position="122"/>
    </location>
</feature>
<organism evidence="3 4">
    <name type="scientific">Bordetella genomosp. 5</name>
    <dbReference type="NCBI Taxonomy" id="1395608"/>
    <lineage>
        <taxon>Bacteria</taxon>
        <taxon>Pseudomonadati</taxon>
        <taxon>Pseudomonadota</taxon>
        <taxon>Betaproteobacteria</taxon>
        <taxon>Burkholderiales</taxon>
        <taxon>Alcaligenaceae</taxon>
        <taxon>Bordetella</taxon>
    </lineage>
</organism>
<dbReference type="AlphaFoldDB" id="A0A261TBV8"/>
<evidence type="ECO:0000259" key="2">
    <source>
        <dbReference type="Pfam" id="PF07007"/>
    </source>
</evidence>
<dbReference type="EMBL" id="NEVP01000011">
    <property type="protein sequence ID" value="OZI46732.1"/>
    <property type="molecule type" value="Genomic_DNA"/>
</dbReference>
<keyword evidence="4" id="KW-1185">Reference proteome</keyword>
<proteinExistence type="predicted"/>
<dbReference type="GO" id="GO:0005576">
    <property type="term" value="C:extracellular region"/>
    <property type="evidence" value="ECO:0007669"/>
    <property type="project" value="TreeGrafter"/>
</dbReference>
<reference evidence="3 4" key="1">
    <citation type="submission" date="2017-05" db="EMBL/GenBank/DDBJ databases">
        <title>Complete and WGS of Bordetella genogroups.</title>
        <authorList>
            <person name="Spilker T."/>
            <person name="LiPuma J."/>
        </authorList>
    </citation>
    <scope>NUCLEOTIDE SEQUENCE [LARGE SCALE GENOMIC DNA]</scope>
    <source>
        <strain evidence="3 4">AU10456</strain>
    </source>
</reference>
<evidence type="ECO:0000313" key="4">
    <source>
        <dbReference type="Proteomes" id="UP000216913"/>
    </source>
</evidence>
<name>A0A261TBV8_9BORD</name>
<dbReference type="InterPro" id="IPR052755">
    <property type="entry name" value="Lysozyme_Inhibitor_LprI"/>
</dbReference>
<comment type="caution">
    <text evidence="3">The sequence shown here is derived from an EMBL/GenBank/DDBJ whole genome shotgun (WGS) entry which is preliminary data.</text>
</comment>
<gene>
    <name evidence="3" type="ORF">CAL25_18780</name>
</gene>
<dbReference type="PANTHER" id="PTHR37549">
    <property type="entry name" value="LIPOPROTEIN LPRI"/>
    <property type="match status" value="1"/>
</dbReference>
<dbReference type="InterPro" id="IPR009739">
    <property type="entry name" value="LprI-like_N"/>
</dbReference>
<dbReference type="Proteomes" id="UP000216913">
    <property type="component" value="Unassembled WGS sequence"/>
</dbReference>
<keyword evidence="1" id="KW-0732">Signal</keyword>
<evidence type="ECO:0000313" key="3">
    <source>
        <dbReference type="EMBL" id="OZI46732.1"/>
    </source>
</evidence>
<protein>
    <recommendedName>
        <fullName evidence="2">Lysozyme inhibitor LprI-like N-terminal domain-containing protein</fullName>
    </recommendedName>
</protein>
<accession>A0A261TBV8</accession>
<sequence length="290" mass="31805">MRFSRLPLAALLSRAAACVTLALAATPALAIDCAKAQTAPEKLICSDARLKKADAELNRAYADLLKQAGDDGLRTMVRESQRRWLLARDRGLDTLQENLEAGDREGTLADAALEMLAARTDALKAKSRDGKPDLLARAAAQRQFLAKFSGGEYAGYQTSCDVLPPDYKNYACFATRHYQNDDRICSVDEYFATNAAYTHRYVADVKEGKPTLIATCNFSGGESGCPQPGDATGRWNTSPPPFEREFYAKGLPKVDAEIYDVDDHAWLQVCLTDKRFPLADPGDSGETPRR</sequence>
<dbReference type="PANTHER" id="PTHR37549:SF1">
    <property type="entry name" value="LIPOPROTEIN LPRI"/>
    <property type="match status" value="1"/>
</dbReference>
<dbReference type="Gene3D" id="1.20.1270.180">
    <property type="match status" value="1"/>
</dbReference>
<dbReference type="RefSeq" id="WP_094802630.1">
    <property type="nucleotide sequence ID" value="NZ_NEVP01000011.1"/>
</dbReference>
<feature type="chain" id="PRO_5012153185" description="Lysozyme inhibitor LprI-like N-terminal domain-containing protein" evidence="1">
    <location>
        <begin position="31"/>
        <end position="290"/>
    </location>
</feature>
<evidence type="ECO:0000256" key="1">
    <source>
        <dbReference type="SAM" id="SignalP"/>
    </source>
</evidence>
<dbReference type="OrthoDB" id="8665899at2"/>
<dbReference type="Pfam" id="PF07007">
    <property type="entry name" value="LprI"/>
    <property type="match status" value="1"/>
</dbReference>